<reference evidence="3" key="1">
    <citation type="submission" date="2016-10" db="EMBL/GenBank/DDBJ databases">
        <authorList>
            <person name="Varghese N."/>
            <person name="Submissions S."/>
        </authorList>
    </citation>
    <scope>NUCLEOTIDE SEQUENCE [LARGE SCALE GENOMIC DNA]</scope>
    <source>
        <strain evidence="3">CGMCC 4.3568</strain>
    </source>
</reference>
<dbReference type="RefSeq" id="WP_091677147.1">
    <property type="nucleotide sequence ID" value="NZ_FOKG01000021.1"/>
</dbReference>
<proteinExistence type="predicted"/>
<accession>A0A1I1C9I3</accession>
<dbReference type="PROSITE" id="PS50995">
    <property type="entry name" value="HTH_MARR_2"/>
    <property type="match status" value="1"/>
</dbReference>
<keyword evidence="3" id="KW-1185">Reference proteome</keyword>
<dbReference type="PANTHER" id="PTHR33164">
    <property type="entry name" value="TRANSCRIPTIONAL REGULATOR, MARR FAMILY"/>
    <property type="match status" value="1"/>
</dbReference>
<dbReference type="InterPro" id="IPR036388">
    <property type="entry name" value="WH-like_DNA-bd_sf"/>
</dbReference>
<dbReference type="STRING" id="490629.SAMN05216266_1213"/>
<organism evidence="2 3">
    <name type="scientific">Amycolatopsis marina</name>
    <dbReference type="NCBI Taxonomy" id="490629"/>
    <lineage>
        <taxon>Bacteria</taxon>
        <taxon>Bacillati</taxon>
        <taxon>Actinomycetota</taxon>
        <taxon>Actinomycetes</taxon>
        <taxon>Pseudonocardiales</taxon>
        <taxon>Pseudonocardiaceae</taxon>
        <taxon>Amycolatopsis</taxon>
    </lineage>
</organism>
<dbReference type="InterPro" id="IPR036390">
    <property type="entry name" value="WH_DNA-bd_sf"/>
</dbReference>
<dbReference type="Proteomes" id="UP000243799">
    <property type="component" value="Unassembled WGS sequence"/>
</dbReference>
<dbReference type="Gene3D" id="1.10.10.10">
    <property type="entry name" value="Winged helix-like DNA-binding domain superfamily/Winged helix DNA-binding domain"/>
    <property type="match status" value="1"/>
</dbReference>
<name>A0A1I1C9I3_9PSEU</name>
<evidence type="ECO:0000313" key="3">
    <source>
        <dbReference type="Proteomes" id="UP000243799"/>
    </source>
</evidence>
<dbReference type="SUPFAM" id="SSF46785">
    <property type="entry name" value="Winged helix' DNA-binding domain"/>
    <property type="match status" value="1"/>
</dbReference>
<dbReference type="OrthoDB" id="69852at2"/>
<evidence type="ECO:0000259" key="1">
    <source>
        <dbReference type="PROSITE" id="PS50995"/>
    </source>
</evidence>
<protein>
    <submittedName>
        <fullName evidence="2">Transcriptional regulator, MarR family</fullName>
    </submittedName>
</protein>
<dbReference type="PANTHER" id="PTHR33164:SF57">
    <property type="entry name" value="MARR-FAMILY TRANSCRIPTIONAL REGULATOR"/>
    <property type="match status" value="1"/>
</dbReference>
<dbReference type="SMART" id="SM00347">
    <property type="entry name" value="HTH_MARR"/>
    <property type="match status" value="1"/>
</dbReference>
<dbReference type="AlphaFoldDB" id="A0A1I1C9I3"/>
<dbReference type="GO" id="GO:0006950">
    <property type="term" value="P:response to stress"/>
    <property type="evidence" value="ECO:0007669"/>
    <property type="project" value="TreeGrafter"/>
</dbReference>
<dbReference type="InterPro" id="IPR000835">
    <property type="entry name" value="HTH_MarR-typ"/>
</dbReference>
<feature type="domain" description="HTH marR-type" evidence="1">
    <location>
        <begin position="15"/>
        <end position="147"/>
    </location>
</feature>
<dbReference type="InterPro" id="IPR039422">
    <property type="entry name" value="MarR/SlyA-like"/>
</dbReference>
<dbReference type="Pfam" id="PF12802">
    <property type="entry name" value="MarR_2"/>
    <property type="match status" value="1"/>
</dbReference>
<dbReference type="EMBL" id="FOKG01000021">
    <property type="protein sequence ID" value="SFB57410.1"/>
    <property type="molecule type" value="Genomic_DNA"/>
</dbReference>
<dbReference type="GO" id="GO:0003700">
    <property type="term" value="F:DNA-binding transcription factor activity"/>
    <property type="evidence" value="ECO:0007669"/>
    <property type="project" value="InterPro"/>
</dbReference>
<sequence length="147" mass="16296">MDTEPLAGSAEDVRAWPTGRLLSVAARLIEARWAVLLEQLDLTHAGLVALHTLGGDALPQRVLAHRCRVADQTMSRIVDRLRRSGFVERGSDPQDGRRVLISATSEGRKVYQRAVVAERHDPVVWGALGNDEAFREKLLEIVNQLGR</sequence>
<gene>
    <name evidence="2" type="ORF">SAMN05216266_1213</name>
</gene>
<evidence type="ECO:0000313" key="2">
    <source>
        <dbReference type="EMBL" id="SFB57410.1"/>
    </source>
</evidence>